<evidence type="ECO:0008006" key="3">
    <source>
        <dbReference type="Google" id="ProtNLM"/>
    </source>
</evidence>
<protein>
    <recommendedName>
        <fullName evidence="3">C2H2-type domain-containing protein</fullName>
    </recommendedName>
</protein>
<dbReference type="EMBL" id="BKAG01000001">
    <property type="protein sequence ID" value="GEP40861.1"/>
    <property type="molecule type" value="Genomic_DNA"/>
</dbReference>
<reference evidence="1 2" key="1">
    <citation type="submission" date="2019-07" db="EMBL/GenBank/DDBJ databases">
        <title>Whole genome shotgun sequence of Brevifollis gellanilyticus NBRC 108608.</title>
        <authorList>
            <person name="Hosoyama A."/>
            <person name="Uohara A."/>
            <person name="Ohji S."/>
            <person name="Ichikawa N."/>
        </authorList>
    </citation>
    <scope>NUCLEOTIDE SEQUENCE [LARGE SCALE GENOMIC DNA]</scope>
    <source>
        <strain evidence="1 2">NBRC 108608</strain>
    </source>
</reference>
<accession>A0A512M3G8</accession>
<dbReference type="Proteomes" id="UP000321577">
    <property type="component" value="Unassembled WGS sequence"/>
</dbReference>
<dbReference type="AlphaFoldDB" id="A0A512M3G8"/>
<evidence type="ECO:0000313" key="2">
    <source>
        <dbReference type="Proteomes" id="UP000321577"/>
    </source>
</evidence>
<sequence>MRGAYSGAGHNSVDLFDGIRFHRVVDFSDFIFLDSDGADEVPVDTFGGLVAFDCYQCGHPVICSSAENERGHDEEHPSACKGCGTPYYLDVRYHNQKMYIHTPWRDPDDPNAF</sequence>
<evidence type="ECO:0000313" key="1">
    <source>
        <dbReference type="EMBL" id="GEP40861.1"/>
    </source>
</evidence>
<keyword evidence="2" id="KW-1185">Reference proteome</keyword>
<gene>
    <name evidence="1" type="ORF">BGE01nite_01520</name>
</gene>
<name>A0A512M3G8_9BACT</name>
<organism evidence="1 2">
    <name type="scientific">Brevifollis gellanilyticus</name>
    <dbReference type="NCBI Taxonomy" id="748831"/>
    <lineage>
        <taxon>Bacteria</taxon>
        <taxon>Pseudomonadati</taxon>
        <taxon>Verrucomicrobiota</taxon>
        <taxon>Verrucomicrobiia</taxon>
        <taxon>Verrucomicrobiales</taxon>
        <taxon>Verrucomicrobiaceae</taxon>
    </lineage>
</organism>
<comment type="caution">
    <text evidence="1">The sequence shown here is derived from an EMBL/GenBank/DDBJ whole genome shotgun (WGS) entry which is preliminary data.</text>
</comment>
<proteinExistence type="predicted"/>